<comment type="caution">
    <text evidence="5">The sequence shown here is derived from an EMBL/GenBank/DDBJ whole genome shotgun (WGS) entry which is preliminary data.</text>
</comment>
<dbReference type="OrthoDB" id="9805585at2"/>
<dbReference type="GO" id="GO:0032259">
    <property type="term" value="P:methylation"/>
    <property type="evidence" value="ECO:0007669"/>
    <property type="project" value="UniProtKB-KW"/>
</dbReference>
<dbReference type="EMBL" id="RPFJ01000006">
    <property type="protein sequence ID" value="RPD98559.1"/>
    <property type="molecule type" value="Genomic_DNA"/>
</dbReference>
<proteinExistence type="predicted"/>
<evidence type="ECO:0000256" key="2">
    <source>
        <dbReference type="ARBA" id="ARBA00022679"/>
    </source>
</evidence>
<evidence type="ECO:0000256" key="4">
    <source>
        <dbReference type="ARBA" id="ARBA00022884"/>
    </source>
</evidence>
<dbReference type="InterPro" id="IPR001737">
    <property type="entry name" value="KsgA/Erm"/>
</dbReference>
<organism evidence="5 6">
    <name type="scientific">Aureibaculum marinum</name>
    <dbReference type="NCBI Taxonomy" id="2487930"/>
    <lineage>
        <taxon>Bacteria</taxon>
        <taxon>Pseudomonadati</taxon>
        <taxon>Bacteroidota</taxon>
        <taxon>Flavobacteriia</taxon>
        <taxon>Flavobacteriales</taxon>
        <taxon>Flavobacteriaceae</taxon>
        <taxon>Aureibaculum</taxon>
    </lineage>
</organism>
<dbReference type="GO" id="GO:0003723">
    <property type="term" value="F:RNA binding"/>
    <property type="evidence" value="ECO:0007669"/>
    <property type="project" value="UniProtKB-KW"/>
</dbReference>
<keyword evidence="6" id="KW-1185">Reference proteome</keyword>
<dbReference type="EC" id="2.1.1.199" evidence="5"/>
<keyword evidence="4" id="KW-0694">RNA-binding</keyword>
<evidence type="ECO:0000313" key="5">
    <source>
        <dbReference type="EMBL" id="RPD98559.1"/>
    </source>
</evidence>
<dbReference type="SUPFAM" id="SSF53335">
    <property type="entry name" value="S-adenosyl-L-methionine-dependent methyltransferases"/>
    <property type="match status" value="1"/>
</dbReference>
<sequence length="185" mass="21435">MQTKKAFIKEAIKNIKTSGTVAPSSRYLIQKMLKEVDFSKTNVIVEYGSGNGNFTKEILKKLSKDSQLICFEINDKFVEHLKKIKDPRLTILNESCENIKSVCKNLNITSIDYFISSLPLTNIPDNISCKILTESYNQLDNNGAFLQYQYSLTYYRKLKKMYNQVDLDFEIRNLPPAFIYKCKKN</sequence>
<name>A0A3N4P497_9FLAO</name>
<reference evidence="5 6" key="1">
    <citation type="submission" date="2018-11" db="EMBL/GenBank/DDBJ databases">
        <title>Aureibaculum marinum gen. nov., sp. nov., a member of the family Flavobacteriaceae isolated from the Bohai Sea.</title>
        <authorList>
            <person name="Ji X."/>
        </authorList>
    </citation>
    <scope>NUCLEOTIDE SEQUENCE [LARGE SCALE GENOMIC DNA]</scope>
    <source>
        <strain evidence="5 6">BH-SD17</strain>
    </source>
</reference>
<keyword evidence="1 5" id="KW-0489">Methyltransferase</keyword>
<protein>
    <submittedName>
        <fullName evidence="5">16S rRNA (Cytosine(1402)-N(4))-methyltransferase</fullName>
        <ecNumber evidence="5">2.1.1.199</ecNumber>
    </submittedName>
</protein>
<accession>A0A3N4P497</accession>
<evidence type="ECO:0000256" key="3">
    <source>
        <dbReference type="ARBA" id="ARBA00022691"/>
    </source>
</evidence>
<dbReference type="Gene3D" id="3.40.50.150">
    <property type="entry name" value="Vaccinia Virus protein VP39"/>
    <property type="match status" value="1"/>
</dbReference>
<dbReference type="Pfam" id="PF00398">
    <property type="entry name" value="RrnaAD"/>
    <property type="match status" value="1"/>
</dbReference>
<dbReference type="InterPro" id="IPR029063">
    <property type="entry name" value="SAM-dependent_MTases_sf"/>
</dbReference>
<dbReference type="Proteomes" id="UP000270856">
    <property type="component" value="Unassembled WGS sequence"/>
</dbReference>
<keyword evidence="2 5" id="KW-0808">Transferase</keyword>
<gene>
    <name evidence="5" type="primary">mraW</name>
    <name evidence="5" type="ORF">EGM88_05035</name>
</gene>
<evidence type="ECO:0000313" key="6">
    <source>
        <dbReference type="Proteomes" id="UP000270856"/>
    </source>
</evidence>
<dbReference type="GO" id="GO:0008168">
    <property type="term" value="F:methyltransferase activity"/>
    <property type="evidence" value="ECO:0007669"/>
    <property type="project" value="UniProtKB-KW"/>
</dbReference>
<evidence type="ECO:0000256" key="1">
    <source>
        <dbReference type="ARBA" id="ARBA00022603"/>
    </source>
</evidence>
<dbReference type="RefSeq" id="WP_123896876.1">
    <property type="nucleotide sequence ID" value="NZ_RPFJ01000006.1"/>
</dbReference>
<keyword evidence="3" id="KW-0949">S-adenosyl-L-methionine</keyword>
<dbReference type="AlphaFoldDB" id="A0A3N4P497"/>